<dbReference type="GeneID" id="27724883"/>
<gene>
    <name evidence="1" type="ORF">SAPIO_CDS5811</name>
</gene>
<comment type="caution">
    <text evidence="1">The sequence shown here is derived from an EMBL/GenBank/DDBJ whole genome shotgun (WGS) entry which is preliminary data.</text>
</comment>
<evidence type="ECO:0000313" key="2">
    <source>
        <dbReference type="Proteomes" id="UP000028545"/>
    </source>
</evidence>
<name>A0A084G5G7_PSEDA</name>
<dbReference type="EMBL" id="JOWA01000099">
    <property type="protein sequence ID" value="KEZ42579.1"/>
    <property type="molecule type" value="Genomic_DNA"/>
</dbReference>
<dbReference type="HOGENOM" id="CLU_2499145_0_0_1"/>
<organism evidence="1 2">
    <name type="scientific">Pseudallescheria apiosperma</name>
    <name type="common">Scedosporium apiospermum</name>
    <dbReference type="NCBI Taxonomy" id="563466"/>
    <lineage>
        <taxon>Eukaryota</taxon>
        <taxon>Fungi</taxon>
        <taxon>Dikarya</taxon>
        <taxon>Ascomycota</taxon>
        <taxon>Pezizomycotina</taxon>
        <taxon>Sordariomycetes</taxon>
        <taxon>Hypocreomycetidae</taxon>
        <taxon>Microascales</taxon>
        <taxon>Microascaceae</taxon>
        <taxon>Scedosporium</taxon>
    </lineage>
</organism>
<proteinExistence type="predicted"/>
<sequence>MEDVIGPMLKSDVVWDTAATVYFPPCAEASAKTRNAFRIQTLAAWLWVSSQFPFPPTRTLHLTDPFPLETEQQHALGVAIEAQQQR</sequence>
<accession>A0A084G5G7</accession>
<dbReference type="AlphaFoldDB" id="A0A084G5G7"/>
<dbReference type="RefSeq" id="XP_016642378.1">
    <property type="nucleotide sequence ID" value="XM_016788062.1"/>
</dbReference>
<keyword evidence="2" id="KW-1185">Reference proteome</keyword>
<dbReference type="KEGG" id="sapo:SAPIO_CDS5811"/>
<reference evidence="1 2" key="1">
    <citation type="journal article" date="2014" name="Genome Announc.">
        <title>Draft genome sequence of the pathogenic fungus Scedosporium apiospermum.</title>
        <authorList>
            <person name="Vandeputte P."/>
            <person name="Ghamrawi S."/>
            <person name="Rechenmann M."/>
            <person name="Iltis A."/>
            <person name="Giraud S."/>
            <person name="Fleury M."/>
            <person name="Thornton C."/>
            <person name="Delhaes L."/>
            <person name="Meyer W."/>
            <person name="Papon N."/>
            <person name="Bouchara J.P."/>
        </authorList>
    </citation>
    <scope>NUCLEOTIDE SEQUENCE [LARGE SCALE GENOMIC DNA]</scope>
    <source>
        <strain evidence="1 2">IHEM 14462</strain>
    </source>
</reference>
<dbReference type="Proteomes" id="UP000028545">
    <property type="component" value="Unassembled WGS sequence"/>
</dbReference>
<dbReference type="VEuPathDB" id="FungiDB:SAPIO_CDS5811"/>
<evidence type="ECO:0000313" key="1">
    <source>
        <dbReference type="EMBL" id="KEZ42579.1"/>
    </source>
</evidence>
<protein>
    <submittedName>
        <fullName evidence="1">Uncharacterized protein</fullName>
    </submittedName>
</protein>